<gene>
    <name evidence="3" type="ORF">ENSA7_77430</name>
</gene>
<evidence type="ECO:0000313" key="3">
    <source>
        <dbReference type="EMBL" id="PRP94920.1"/>
    </source>
</evidence>
<dbReference type="RefSeq" id="WP_106094503.1">
    <property type="nucleotide sequence ID" value="NZ_PVNL01000139.1"/>
</dbReference>
<dbReference type="InterPro" id="IPR053934">
    <property type="entry name" value="HTTM_dom"/>
</dbReference>
<dbReference type="OrthoDB" id="4964748at2"/>
<dbReference type="Proteomes" id="UP000238823">
    <property type="component" value="Unassembled WGS sequence"/>
</dbReference>
<evidence type="ECO:0000256" key="1">
    <source>
        <dbReference type="SAM" id="Phobius"/>
    </source>
</evidence>
<feature type="transmembrane region" description="Helical" evidence="1">
    <location>
        <begin position="218"/>
        <end position="241"/>
    </location>
</feature>
<accession>A0A2S9XQA0</accession>
<organism evidence="3 4">
    <name type="scientific">Enhygromyxa salina</name>
    <dbReference type="NCBI Taxonomy" id="215803"/>
    <lineage>
        <taxon>Bacteria</taxon>
        <taxon>Pseudomonadati</taxon>
        <taxon>Myxococcota</taxon>
        <taxon>Polyangia</taxon>
        <taxon>Nannocystales</taxon>
        <taxon>Nannocystaceae</taxon>
        <taxon>Enhygromyxa</taxon>
    </lineage>
</organism>
<feature type="transmembrane region" description="Helical" evidence="1">
    <location>
        <begin position="21"/>
        <end position="45"/>
    </location>
</feature>
<name>A0A2S9XQA0_9BACT</name>
<feature type="transmembrane region" description="Helical" evidence="1">
    <location>
        <begin position="123"/>
        <end position="142"/>
    </location>
</feature>
<dbReference type="AlphaFoldDB" id="A0A2S9XQA0"/>
<feature type="transmembrane region" description="Helical" evidence="1">
    <location>
        <begin position="94"/>
        <end position="111"/>
    </location>
</feature>
<keyword evidence="1" id="KW-0812">Transmembrane</keyword>
<evidence type="ECO:0000313" key="4">
    <source>
        <dbReference type="Proteomes" id="UP000238823"/>
    </source>
</evidence>
<reference evidence="3 4" key="1">
    <citation type="submission" date="2018-03" db="EMBL/GenBank/DDBJ databases">
        <title>Draft Genome Sequences of the Obligatory Marine Myxobacteria Enhygromyxa salina SWB007.</title>
        <authorList>
            <person name="Poehlein A."/>
            <person name="Moghaddam J.A."/>
            <person name="Harms H."/>
            <person name="Alanjari M."/>
            <person name="Koenig G.M."/>
            <person name="Daniel R."/>
            <person name="Schaeberle T.F."/>
        </authorList>
    </citation>
    <scope>NUCLEOTIDE SEQUENCE [LARGE SCALE GENOMIC DNA]</scope>
    <source>
        <strain evidence="3 4">SWB007</strain>
    </source>
</reference>
<feature type="domain" description="HTTM" evidence="2">
    <location>
        <begin position="16"/>
        <end position="289"/>
    </location>
</feature>
<feature type="transmembrane region" description="Helical" evidence="1">
    <location>
        <begin position="253"/>
        <end position="275"/>
    </location>
</feature>
<comment type="caution">
    <text evidence="3">The sequence shown here is derived from an EMBL/GenBank/DDBJ whole genome shotgun (WGS) entry which is preliminary data.</text>
</comment>
<evidence type="ECO:0000259" key="2">
    <source>
        <dbReference type="Pfam" id="PF05090"/>
    </source>
</evidence>
<sequence>MSRLLDQLDRWWFCPAPALRLAVLRVLIIGYGLIWLVGFAPLLLANLRFAPEQFAPTGVVSLLDAPVSFGLGAGIWLVTVLLGVAALLGWRFRVLGPVYALGLLWVASYRNSWGMIFHTENLLVVHTLIVVMLPASDAWSLDARARPSDQRALALEPDARYGWGPKLMATVTALAYVLAGVAKLRTAGWAWLDGDVLLSHVGWDNLRKQELGSTHSPLGAALCAFPSVFIPLSWVSVALELGAPLALFGRRLAWVWSIGIWCFHLGVVAIMWIVFAYPLSGVAFAPLFAVERPVLALAAWARQRRPDSPLSRLLPE</sequence>
<keyword evidence="1" id="KW-0472">Membrane</keyword>
<feature type="transmembrane region" description="Helical" evidence="1">
    <location>
        <begin position="65"/>
        <end position="87"/>
    </location>
</feature>
<keyword evidence="1" id="KW-1133">Transmembrane helix</keyword>
<proteinExistence type="predicted"/>
<feature type="transmembrane region" description="Helical" evidence="1">
    <location>
        <begin position="163"/>
        <end position="182"/>
    </location>
</feature>
<dbReference type="Pfam" id="PF05090">
    <property type="entry name" value="HTTM"/>
    <property type="match status" value="1"/>
</dbReference>
<protein>
    <recommendedName>
        <fullName evidence="2">HTTM domain-containing protein</fullName>
    </recommendedName>
</protein>
<dbReference type="EMBL" id="PVNL01000139">
    <property type="protein sequence ID" value="PRP94920.1"/>
    <property type="molecule type" value="Genomic_DNA"/>
</dbReference>